<reference evidence="1" key="1">
    <citation type="journal article" date="2014" name="Int. J. Syst. Evol. Microbiol.">
        <title>Complete genome sequence of Corynebacterium casei LMG S-19264T (=DSM 44701T), isolated from a smear-ripened cheese.</title>
        <authorList>
            <consortium name="US DOE Joint Genome Institute (JGI-PGF)"/>
            <person name="Walter F."/>
            <person name="Albersmeier A."/>
            <person name="Kalinowski J."/>
            <person name="Ruckert C."/>
        </authorList>
    </citation>
    <scope>NUCLEOTIDE SEQUENCE</scope>
    <source>
        <strain evidence="1">CGMCC 1.15360</strain>
    </source>
</reference>
<protein>
    <submittedName>
        <fullName evidence="1">Uncharacterized protein</fullName>
    </submittedName>
</protein>
<evidence type="ECO:0000313" key="1">
    <source>
        <dbReference type="EMBL" id="GGD73539.1"/>
    </source>
</evidence>
<comment type="caution">
    <text evidence="1">The sequence shown here is derived from an EMBL/GenBank/DDBJ whole genome shotgun (WGS) entry which is preliminary data.</text>
</comment>
<reference evidence="1" key="2">
    <citation type="submission" date="2020-09" db="EMBL/GenBank/DDBJ databases">
        <authorList>
            <person name="Sun Q."/>
            <person name="Zhou Y."/>
        </authorList>
    </citation>
    <scope>NUCLEOTIDE SEQUENCE</scope>
    <source>
        <strain evidence="1">CGMCC 1.15360</strain>
    </source>
</reference>
<name>A0A917DUY6_9SPHN</name>
<evidence type="ECO:0000313" key="2">
    <source>
        <dbReference type="Proteomes" id="UP000612349"/>
    </source>
</evidence>
<proteinExistence type="predicted"/>
<dbReference type="Proteomes" id="UP000612349">
    <property type="component" value="Unassembled WGS sequence"/>
</dbReference>
<dbReference type="EMBL" id="BMIP01000005">
    <property type="protein sequence ID" value="GGD73539.1"/>
    <property type="molecule type" value="Genomic_DNA"/>
</dbReference>
<gene>
    <name evidence="1" type="ORF">GCM10010990_23950</name>
</gene>
<accession>A0A917DUY6</accession>
<sequence length="55" mass="6466">MQSYRVKFADGSGISKHLSFQAANIDRAKERMDREAFGSWAWLWENDSLVFENRI</sequence>
<keyword evidence="2" id="KW-1185">Reference proteome</keyword>
<organism evidence="1 2">
    <name type="scientific">Croceicoccus mobilis</name>
    <dbReference type="NCBI Taxonomy" id="1703339"/>
    <lineage>
        <taxon>Bacteria</taxon>
        <taxon>Pseudomonadati</taxon>
        <taxon>Pseudomonadota</taxon>
        <taxon>Alphaproteobacteria</taxon>
        <taxon>Sphingomonadales</taxon>
        <taxon>Erythrobacteraceae</taxon>
        <taxon>Croceicoccus</taxon>
    </lineage>
</organism>
<dbReference type="AlphaFoldDB" id="A0A917DUY6"/>